<proteinExistence type="predicted"/>
<organism evidence="5 6">
    <name type="scientific">Carya illinoinensis</name>
    <name type="common">Pecan</name>
    <dbReference type="NCBI Taxonomy" id="32201"/>
    <lineage>
        <taxon>Eukaryota</taxon>
        <taxon>Viridiplantae</taxon>
        <taxon>Streptophyta</taxon>
        <taxon>Embryophyta</taxon>
        <taxon>Tracheophyta</taxon>
        <taxon>Spermatophyta</taxon>
        <taxon>Magnoliopsida</taxon>
        <taxon>eudicotyledons</taxon>
        <taxon>Gunneridae</taxon>
        <taxon>Pentapetalae</taxon>
        <taxon>rosids</taxon>
        <taxon>fabids</taxon>
        <taxon>Fagales</taxon>
        <taxon>Juglandaceae</taxon>
        <taxon>Carya</taxon>
    </lineage>
</organism>
<evidence type="ECO:0000256" key="1">
    <source>
        <dbReference type="ARBA" id="ARBA00023002"/>
    </source>
</evidence>
<keyword evidence="3" id="KW-0472">Membrane</keyword>
<dbReference type="Proteomes" id="UP000811246">
    <property type="component" value="Chromosome 4"/>
</dbReference>
<feature type="domain" description="FAD-binding" evidence="4">
    <location>
        <begin position="18"/>
        <end position="333"/>
    </location>
</feature>
<dbReference type="GO" id="GO:0071949">
    <property type="term" value="F:FAD binding"/>
    <property type="evidence" value="ECO:0007669"/>
    <property type="project" value="InterPro"/>
</dbReference>
<sequence>MDGENRGRKDLMDAVEDIEIVIVGGGMCGLATALALHKKGIKSVVLERSESLRATGGGIAVHTNGWRVYDQLGIGSELRKTSLPIQVARTAWLDSGKQRETPISEGEARCVIRSELIEALAAHLPPGTVRFGCQIVSVKLDTLTSSPILQMHDGKIIKAEIVIGCDGANSVIADFLELKPPKLLSACALRGFTNYPNGHGLAPEFIRQIKGQALVGRAPASDTLVFWFVVLQAYPEDSNVWKDPERIRQLALESVKGFPTEMIEIIDGSDLNSLSLTHLRYRAPWDILFGKFRKGTVTVAGDAMHVMGPFLGQGGSAGVEDSIVLARCLAPTLLEVNLEKGDRNRMVQKVGKALDAYAKERRMRLVWLSTQTYLMGTLLIGSSPMVVKLGVLIAMMALFRDPVGHSRYDCGRL</sequence>
<accession>A0A922JST5</accession>
<reference evidence="5" key="1">
    <citation type="submission" date="2021-01" db="EMBL/GenBank/DDBJ databases">
        <authorList>
            <person name="Lovell J.T."/>
            <person name="Bentley N."/>
            <person name="Bhattarai G."/>
            <person name="Jenkins J.W."/>
            <person name="Sreedasyam A."/>
            <person name="Alarcon Y."/>
            <person name="Bock C."/>
            <person name="Boston L."/>
            <person name="Carlson J."/>
            <person name="Cervantes K."/>
            <person name="Clermont K."/>
            <person name="Krom N."/>
            <person name="Kubenka K."/>
            <person name="Mamidi S."/>
            <person name="Mattison C."/>
            <person name="Monteros M."/>
            <person name="Pisani C."/>
            <person name="Plott C."/>
            <person name="Rajasekar S."/>
            <person name="Rhein H.S."/>
            <person name="Rohla C."/>
            <person name="Song M."/>
            <person name="Hilaire R.S."/>
            <person name="Shu S."/>
            <person name="Wells L."/>
            <person name="Wang X."/>
            <person name="Webber J."/>
            <person name="Heerema R.J."/>
            <person name="Klein P."/>
            <person name="Conner P."/>
            <person name="Grauke L."/>
            <person name="Grimwood J."/>
            <person name="Schmutz J."/>
            <person name="Randall J.J."/>
        </authorList>
    </citation>
    <scope>NUCLEOTIDE SEQUENCE</scope>
    <source>
        <tissue evidence="5">Leaf</tissue>
    </source>
</reference>
<dbReference type="Pfam" id="PF01494">
    <property type="entry name" value="FAD_binding_3"/>
    <property type="match status" value="1"/>
</dbReference>
<keyword evidence="1" id="KW-0560">Oxidoreductase</keyword>
<dbReference type="EMBL" id="CM031828">
    <property type="protein sequence ID" value="KAG6715704.1"/>
    <property type="molecule type" value="Genomic_DNA"/>
</dbReference>
<keyword evidence="2" id="KW-0503">Monooxygenase</keyword>
<dbReference type="PANTHER" id="PTHR45934">
    <property type="entry name" value="FAD/NAD(P)-BINDING OXIDOREDUCTASE FAMILY PROTEIN"/>
    <property type="match status" value="1"/>
</dbReference>
<dbReference type="PANTHER" id="PTHR45934:SF2">
    <property type="entry name" value="MONOOXYGENASE 1"/>
    <property type="match status" value="1"/>
</dbReference>
<dbReference type="AlphaFoldDB" id="A0A922JST5"/>
<protein>
    <recommendedName>
        <fullName evidence="4">FAD-binding domain-containing protein</fullName>
    </recommendedName>
</protein>
<dbReference type="GO" id="GO:0004497">
    <property type="term" value="F:monooxygenase activity"/>
    <property type="evidence" value="ECO:0007669"/>
    <property type="project" value="UniProtKB-KW"/>
</dbReference>
<comment type="caution">
    <text evidence="5">The sequence shown here is derived from an EMBL/GenBank/DDBJ whole genome shotgun (WGS) entry which is preliminary data.</text>
</comment>
<evidence type="ECO:0000313" key="6">
    <source>
        <dbReference type="Proteomes" id="UP000811246"/>
    </source>
</evidence>
<keyword evidence="3" id="KW-1133">Transmembrane helix</keyword>
<gene>
    <name evidence="5" type="ORF">I3842_04G007900</name>
</gene>
<dbReference type="InterPro" id="IPR044560">
    <property type="entry name" value="MOase"/>
</dbReference>
<name>A0A922JST5_CARIL</name>
<evidence type="ECO:0000259" key="4">
    <source>
        <dbReference type="Pfam" id="PF01494"/>
    </source>
</evidence>
<evidence type="ECO:0000313" key="5">
    <source>
        <dbReference type="EMBL" id="KAG6715704.1"/>
    </source>
</evidence>
<feature type="transmembrane region" description="Helical" evidence="3">
    <location>
        <begin position="372"/>
        <end position="399"/>
    </location>
</feature>
<keyword evidence="3" id="KW-0812">Transmembrane</keyword>
<dbReference type="InterPro" id="IPR002938">
    <property type="entry name" value="FAD-bd"/>
</dbReference>
<evidence type="ECO:0000256" key="3">
    <source>
        <dbReference type="SAM" id="Phobius"/>
    </source>
</evidence>
<evidence type="ECO:0000256" key="2">
    <source>
        <dbReference type="ARBA" id="ARBA00023033"/>
    </source>
</evidence>